<dbReference type="PATRIC" id="fig|66969.6.peg.2182"/>
<dbReference type="STRING" id="66969.Lwal_1999"/>
<dbReference type="PROSITE" id="PS51257">
    <property type="entry name" value="PROKAR_LIPOPROTEIN"/>
    <property type="match status" value="1"/>
</dbReference>
<gene>
    <name evidence="2" type="ORF">Lwal_1999</name>
</gene>
<proteinExistence type="predicted"/>
<dbReference type="Proteomes" id="UP000054729">
    <property type="component" value="Unassembled WGS sequence"/>
</dbReference>
<name>A0A0W1A4K1_9GAMM</name>
<dbReference type="EMBL" id="LNZB01000051">
    <property type="protein sequence ID" value="KTD76277.1"/>
    <property type="molecule type" value="Genomic_DNA"/>
</dbReference>
<sequence length="218" mass="24135">MASKALLLSSVALLIAGGIAISCALGPAVIIPIFLAAVITGIVALKLNSHVFKDMSTNIKEFFGKFKRELNILNVKAELAHERERRVLDDTAIEMTVFSGGIKKKGCMEDDLDDEQEEFQELTTPVSTSTEDEVLTDIESQITIEVPQEECVTTSLREKLVKMKEPYHAFSEFECEQLETHEATHCPTTNHKNELHHLKGANITEYYQAQLQTAAAAA</sequence>
<keyword evidence="1" id="KW-1133">Transmembrane helix</keyword>
<accession>A0A0W1A4K1</accession>
<evidence type="ECO:0000256" key="1">
    <source>
        <dbReference type="SAM" id="Phobius"/>
    </source>
</evidence>
<keyword evidence="1" id="KW-0472">Membrane</keyword>
<keyword evidence="3" id="KW-1185">Reference proteome</keyword>
<evidence type="ECO:0008006" key="4">
    <source>
        <dbReference type="Google" id="ProtNLM"/>
    </source>
</evidence>
<evidence type="ECO:0000313" key="2">
    <source>
        <dbReference type="EMBL" id="KTD76277.1"/>
    </source>
</evidence>
<keyword evidence="1" id="KW-0812">Transmembrane</keyword>
<dbReference type="AlphaFoldDB" id="A0A0W1A4K1"/>
<organism evidence="2 3">
    <name type="scientific">Legionella waltersii</name>
    <dbReference type="NCBI Taxonomy" id="66969"/>
    <lineage>
        <taxon>Bacteria</taxon>
        <taxon>Pseudomonadati</taxon>
        <taxon>Pseudomonadota</taxon>
        <taxon>Gammaproteobacteria</taxon>
        <taxon>Legionellales</taxon>
        <taxon>Legionellaceae</taxon>
        <taxon>Legionella</taxon>
    </lineage>
</organism>
<protein>
    <recommendedName>
        <fullName evidence="4">Transmembrane protein</fullName>
    </recommendedName>
</protein>
<reference evidence="2 3" key="1">
    <citation type="submission" date="2015-11" db="EMBL/GenBank/DDBJ databases">
        <title>Genomic analysis of 38 Legionella species identifies large and diverse effector repertoires.</title>
        <authorList>
            <person name="Burstein D."/>
            <person name="Amaro F."/>
            <person name="Zusman T."/>
            <person name="Lifshitz Z."/>
            <person name="Cohen O."/>
            <person name="Gilbert J.A."/>
            <person name="Pupko T."/>
            <person name="Shuman H.A."/>
            <person name="Segal G."/>
        </authorList>
    </citation>
    <scope>NUCLEOTIDE SEQUENCE [LARGE SCALE GENOMIC DNA]</scope>
    <source>
        <strain evidence="2 3">ATCC 51914</strain>
    </source>
</reference>
<feature type="transmembrane region" description="Helical" evidence="1">
    <location>
        <begin position="30"/>
        <end position="47"/>
    </location>
</feature>
<evidence type="ECO:0000313" key="3">
    <source>
        <dbReference type="Proteomes" id="UP000054729"/>
    </source>
</evidence>
<comment type="caution">
    <text evidence="2">The sequence shown here is derived from an EMBL/GenBank/DDBJ whole genome shotgun (WGS) entry which is preliminary data.</text>
</comment>